<evidence type="ECO:0000313" key="2">
    <source>
        <dbReference type="EMBL" id="KAJ5094146.1"/>
    </source>
</evidence>
<protein>
    <submittedName>
        <fullName evidence="2">Uncharacterized protein</fullName>
    </submittedName>
</protein>
<feature type="compositionally biased region" description="Polar residues" evidence="1">
    <location>
        <begin position="17"/>
        <end position="27"/>
    </location>
</feature>
<accession>A0A9W9F5T8</accession>
<feature type="compositionally biased region" description="Basic residues" evidence="1">
    <location>
        <begin position="158"/>
        <end position="169"/>
    </location>
</feature>
<keyword evidence="3" id="KW-1185">Reference proteome</keyword>
<feature type="compositionally biased region" description="Basic and acidic residues" evidence="1">
    <location>
        <begin position="131"/>
        <end position="143"/>
    </location>
</feature>
<comment type="caution">
    <text evidence="2">The sequence shown here is derived from an EMBL/GenBank/DDBJ whole genome shotgun (WGS) entry which is preliminary data.</text>
</comment>
<dbReference type="AlphaFoldDB" id="A0A9W9F5T8"/>
<organism evidence="2 3">
    <name type="scientific">Penicillium angulare</name>
    <dbReference type="NCBI Taxonomy" id="116970"/>
    <lineage>
        <taxon>Eukaryota</taxon>
        <taxon>Fungi</taxon>
        <taxon>Dikarya</taxon>
        <taxon>Ascomycota</taxon>
        <taxon>Pezizomycotina</taxon>
        <taxon>Eurotiomycetes</taxon>
        <taxon>Eurotiomycetidae</taxon>
        <taxon>Eurotiales</taxon>
        <taxon>Aspergillaceae</taxon>
        <taxon>Penicillium</taxon>
    </lineage>
</organism>
<reference evidence="2" key="1">
    <citation type="submission" date="2022-11" db="EMBL/GenBank/DDBJ databases">
        <authorList>
            <person name="Petersen C."/>
        </authorList>
    </citation>
    <scope>NUCLEOTIDE SEQUENCE</scope>
    <source>
        <strain evidence="2">IBT 30069</strain>
    </source>
</reference>
<feature type="region of interest" description="Disordered" evidence="1">
    <location>
        <begin position="53"/>
        <end position="78"/>
    </location>
</feature>
<reference evidence="2" key="2">
    <citation type="journal article" date="2023" name="IMA Fungus">
        <title>Comparative genomic study of the Penicillium genus elucidates a diverse pangenome and 15 lateral gene transfer events.</title>
        <authorList>
            <person name="Petersen C."/>
            <person name="Sorensen T."/>
            <person name="Nielsen M.R."/>
            <person name="Sondergaard T.E."/>
            <person name="Sorensen J.L."/>
            <person name="Fitzpatrick D.A."/>
            <person name="Frisvad J.C."/>
            <person name="Nielsen K.L."/>
        </authorList>
    </citation>
    <scope>NUCLEOTIDE SEQUENCE</scope>
    <source>
        <strain evidence="2">IBT 30069</strain>
    </source>
</reference>
<name>A0A9W9F5T8_9EURO</name>
<feature type="compositionally biased region" description="Polar residues" evidence="1">
    <location>
        <begin position="109"/>
        <end position="130"/>
    </location>
</feature>
<evidence type="ECO:0000256" key="1">
    <source>
        <dbReference type="SAM" id="MobiDB-lite"/>
    </source>
</evidence>
<proteinExistence type="predicted"/>
<dbReference type="EMBL" id="JAPQKH010000006">
    <property type="protein sequence ID" value="KAJ5094146.1"/>
    <property type="molecule type" value="Genomic_DNA"/>
</dbReference>
<feature type="region of interest" description="Disordered" evidence="1">
    <location>
        <begin position="109"/>
        <end position="169"/>
    </location>
</feature>
<dbReference type="OrthoDB" id="4502595at2759"/>
<dbReference type="Proteomes" id="UP001149165">
    <property type="component" value="Unassembled WGS sequence"/>
</dbReference>
<evidence type="ECO:0000313" key="3">
    <source>
        <dbReference type="Proteomes" id="UP001149165"/>
    </source>
</evidence>
<feature type="region of interest" description="Disordered" evidence="1">
    <location>
        <begin position="1"/>
        <end position="27"/>
    </location>
</feature>
<sequence length="169" mass="18295">MTSSRPLLITHKRPLLSPSTGKHIQKSNTSCNKIVPKVLNPSAVAAETRMKKPISYPLHNDENADEGQDGGKLQYPKSEPIEVAFAMAPQPFLDPATWEAMLKRARDTANASNNIGTGNHSSAGPSSSETADQRNRRREREAEYGSMAIRGRSSVSGRGKRVRGRGAGS</sequence>
<gene>
    <name evidence="2" type="ORF">N7456_010007</name>
</gene>